<sequence>MPGTAVVTGPGRAKPAAAKTTTVQLARGVQTVPWTSGDITLFEGDVSGFAAVRVAVTAYTESGGLMIKVVDVEDAATPIVLEENVAETSYQEMRTTLPVPGRRMAVRIWVDECPTGQVQLTWGVWGRPD</sequence>
<protein>
    <recommendedName>
        <fullName evidence="3">NPCBM/NEW2 domain-containing protein</fullName>
    </recommendedName>
</protein>
<evidence type="ECO:0000313" key="1">
    <source>
        <dbReference type="EMBL" id="GAA3166102.1"/>
    </source>
</evidence>
<dbReference type="Proteomes" id="UP001499924">
    <property type="component" value="Unassembled WGS sequence"/>
</dbReference>
<dbReference type="EMBL" id="BAAAVV010000003">
    <property type="protein sequence ID" value="GAA3166102.1"/>
    <property type="molecule type" value="Genomic_DNA"/>
</dbReference>
<comment type="caution">
    <text evidence="1">The sequence shown here is derived from an EMBL/GenBank/DDBJ whole genome shotgun (WGS) entry which is preliminary data.</text>
</comment>
<organism evidence="1 2">
    <name type="scientific">Blastococcus jejuensis</name>
    <dbReference type="NCBI Taxonomy" id="351224"/>
    <lineage>
        <taxon>Bacteria</taxon>
        <taxon>Bacillati</taxon>
        <taxon>Actinomycetota</taxon>
        <taxon>Actinomycetes</taxon>
        <taxon>Geodermatophilales</taxon>
        <taxon>Geodermatophilaceae</taxon>
        <taxon>Blastococcus</taxon>
    </lineage>
</organism>
<proteinExistence type="predicted"/>
<evidence type="ECO:0008006" key="3">
    <source>
        <dbReference type="Google" id="ProtNLM"/>
    </source>
</evidence>
<accession>A0ABP6P3F1</accession>
<keyword evidence="2" id="KW-1185">Reference proteome</keyword>
<gene>
    <name evidence="1" type="ORF">GCM10010531_18350</name>
</gene>
<dbReference type="RefSeq" id="WP_344688493.1">
    <property type="nucleotide sequence ID" value="NZ_BAAAVV010000003.1"/>
</dbReference>
<evidence type="ECO:0000313" key="2">
    <source>
        <dbReference type="Proteomes" id="UP001499924"/>
    </source>
</evidence>
<reference evidence="2" key="1">
    <citation type="journal article" date="2019" name="Int. J. Syst. Evol. Microbiol.">
        <title>The Global Catalogue of Microorganisms (GCM) 10K type strain sequencing project: providing services to taxonomists for standard genome sequencing and annotation.</title>
        <authorList>
            <consortium name="The Broad Institute Genomics Platform"/>
            <consortium name="The Broad Institute Genome Sequencing Center for Infectious Disease"/>
            <person name="Wu L."/>
            <person name="Ma J."/>
        </authorList>
    </citation>
    <scope>NUCLEOTIDE SEQUENCE [LARGE SCALE GENOMIC DNA]</scope>
    <source>
        <strain evidence="2">JCM 15614</strain>
    </source>
</reference>
<name>A0ABP6P3F1_9ACTN</name>